<feature type="region of interest" description="Disordered" evidence="1">
    <location>
        <begin position="1"/>
        <end position="45"/>
    </location>
</feature>
<dbReference type="Proteomes" id="UP001066276">
    <property type="component" value="Chromosome 7"/>
</dbReference>
<evidence type="ECO:0000313" key="3">
    <source>
        <dbReference type="Proteomes" id="UP001066276"/>
    </source>
</evidence>
<dbReference type="EMBL" id="JANPWB010000011">
    <property type="protein sequence ID" value="KAJ1129901.1"/>
    <property type="molecule type" value="Genomic_DNA"/>
</dbReference>
<sequence>MAEDGVTEQEQAQPKTFVRLNDLSGALPGERDPGGGAQETEELPYPTLAPGCKVSHTEAMAGMQISVP</sequence>
<organism evidence="2 3">
    <name type="scientific">Pleurodeles waltl</name>
    <name type="common">Iberian ribbed newt</name>
    <dbReference type="NCBI Taxonomy" id="8319"/>
    <lineage>
        <taxon>Eukaryota</taxon>
        <taxon>Metazoa</taxon>
        <taxon>Chordata</taxon>
        <taxon>Craniata</taxon>
        <taxon>Vertebrata</taxon>
        <taxon>Euteleostomi</taxon>
        <taxon>Amphibia</taxon>
        <taxon>Batrachia</taxon>
        <taxon>Caudata</taxon>
        <taxon>Salamandroidea</taxon>
        <taxon>Salamandridae</taxon>
        <taxon>Pleurodelinae</taxon>
        <taxon>Pleurodeles</taxon>
    </lineage>
</organism>
<keyword evidence="3" id="KW-1185">Reference proteome</keyword>
<accession>A0AAV7PP10</accession>
<evidence type="ECO:0000313" key="2">
    <source>
        <dbReference type="EMBL" id="KAJ1129901.1"/>
    </source>
</evidence>
<name>A0AAV7PP10_PLEWA</name>
<protein>
    <submittedName>
        <fullName evidence="2">Uncharacterized protein</fullName>
    </submittedName>
</protein>
<gene>
    <name evidence="2" type="ORF">NDU88_008262</name>
</gene>
<reference evidence="2" key="1">
    <citation type="journal article" date="2022" name="bioRxiv">
        <title>Sequencing and chromosome-scale assembly of the giantPleurodeles waltlgenome.</title>
        <authorList>
            <person name="Brown T."/>
            <person name="Elewa A."/>
            <person name="Iarovenko S."/>
            <person name="Subramanian E."/>
            <person name="Araus A.J."/>
            <person name="Petzold A."/>
            <person name="Susuki M."/>
            <person name="Suzuki K.-i.T."/>
            <person name="Hayashi T."/>
            <person name="Toyoda A."/>
            <person name="Oliveira C."/>
            <person name="Osipova E."/>
            <person name="Leigh N.D."/>
            <person name="Simon A."/>
            <person name="Yun M.H."/>
        </authorList>
    </citation>
    <scope>NUCLEOTIDE SEQUENCE</scope>
    <source>
        <strain evidence="2">20211129_DDA</strain>
        <tissue evidence="2">Liver</tissue>
    </source>
</reference>
<dbReference type="AlphaFoldDB" id="A0AAV7PP10"/>
<evidence type="ECO:0000256" key="1">
    <source>
        <dbReference type="SAM" id="MobiDB-lite"/>
    </source>
</evidence>
<comment type="caution">
    <text evidence="2">The sequence shown here is derived from an EMBL/GenBank/DDBJ whole genome shotgun (WGS) entry which is preliminary data.</text>
</comment>
<proteinExistence type="predicted"/>